<feature type="signal peptide" evidence="1">
    <location>
        <begin position="1"/>
        <end position="32"/>
    </location>
</feature>
<accession>A0A6G1JY69</accession>
<dbReference type="AlphaFoldDB" id="A0A6G1JY69"/>
<sequence length="111" mass="12500">MAICALRTRREPRNGWLLTTLLFLVYLERTRLDLCYEGMIMAERMAERIWPGGAEELKRAGINTKYPGPPLNATSLYICAAMEAIWSINCNGFRFGYGLFACVLCSILGIS</sequence>
<name>A0A6G1JY69_9PLEO</name>
<evidence type="ECO:0000256" key="1">
    <source>
        <dbReference type="SAM" id="SignalP"/>
    </source>
</evidence>
<proteinExistence type="predicted"/>
<keyword evidence="3" id="KW-1185">Reference proteome</keyword>
<gene>
    <name evidence="2" type="ORF">K504DRAFT_96212</name>
</gene>
<protein>
    <submittedName>
        <fullName evidence="2">Uncharacterized protein</fullName>
    </submittedName>
</protein>
<feature type="chain" id="PRO_5026137426" evidence="1">
    <location>
        <begin position="33"/>
        <end position="111"/>
    </location>
</feature>
<evidence type="ECO:0000313" key="2">
    <source>
        <dbReference type="EMBL" id="KAF2705161.1"/>
    </source>
</evidence>
<keyword evidence="1" id="KW-0732">Signal</keyword>
<organism evidence="2 3">
    <name type="scientific">Pleomassaria siparia CBS 279.74</name>
    <dbReference type="NCBI Taxonomy" id="1314801"/>
    <lineage>
        <taxon>Eukaryota</taxon>
        <taxon>Fungi</taxon>
        <taxon>Dikarya</taxon>
        <taxon>Ascomycota</taxon>
        <taxon>Pezizomycotina</taxon>
        <taxon>Dothideomycetes</taxon>
        <taxon>Pleosporomycetidae</taxon>
        <taxon>Pleosporales</taxon>
        <taxon>Pleomassariaceae</taxon>
        <taxon>Pleomassaria</taxon>
    </lineage>
</organism>
<reference evidence="2" key="1">
    <citation type="journal article" date="2020" name="Stud. Mycol.">
        <title>101 Dothideomycetes genomes: a test case for predicting lifestyles and emergence of pathogens.</title>
        <authorList>
            <person name="Haridas S."/>
            <person name="Albert R."/>
            <person name="Binder M."/>
            <person name="Bloem J."/>
            <person name="Labutti K."/>
            <person name="Salamov A."/>
            <person name="Andreopoulos B."/>
            <person name="Baker S."/>
            <person name="Barry K."/>
            <person name="Bills G."/>
            <person name="Bluhm B."/>
            <person name="Cannon C."/>
            <person name="Castanera R."/>
            <person name="Culley D."/>
            <person name="Daum C."/>
            <person name="Ezra D."/>
            <person name="Gonzalez J."/>
            <person name="Henrissat B."/>
            <person name="Kuo A."/>
            <person name="Liang C."/>
            <person name="Lipzen A."/>
            <person name="Lutzoni F."/>
            <person name="Magnuson J."/>
            <person name="Mondo S."/>
            <person name="Nolan M."/>
            <person name="Ohm R."/>
            <person name="Pangilinan J."/>
            <person name="Park H.-J."/>
            <person name="Ramirez L."/>
            <person name="Alfaro M."/>
            <person name="Sun H."/>
            <person name="Tritt A."/>
            <person name="Yoshinaga Y."/>
            <person name="Zwiers L.-H."/>
            <person name="Turgeon B."/>
            <person name="Goodwin S."/>
            <person name="Spatafora J."/>
            <person name="Crous P."/>
            <person name="Grigoriev I."/>
        </authorList>
    </citation>
    <scope>NUCLEOTIDE SEQUENCE</scope>
    <source>
        <strain evidence="2">CBS 279.74</strain>
    </source>
</reference>
<dbReference type="Proteomes" id="UP000799428">
    <property type="component" value="Unassembled WGS sequence"/>
</dbReference>
<dbReference type="EMBL" id="MU005779">
    <property type="protein sequence ID" value="KAF2705161.1"/>
    <property type="molecule type" value="Genomic_DNA"/>
</dbReference>
<evidence type="ECO:0000313" key="3">
    <source>
        <dbReference type="Proteomes" id="UP000799428"/>
    </source>
</evidence>